<feature type="region of interest" description="Disordered" evidence="1">
    <location>
        <begin position="1"/>
        <end position="21"/>
    </location>
</feature>
<organism evidence="2">
    <name type="scientific">Ralstonia solanacearum</name>
    <name type="common">Pseudomonas solanacearum</name>
    <dbReference type="NCBI Taxonomy" id="305"/>
    <lineage>
        <taxon>Bacteria</taxon>
        <taxon>Pseudomonadati</taxon>
        <taxon>Pseudomonadota</taxon>
        <taxon>Betaproteobacteria</taxon>
        <taxon>Burkholderiales</taxon>
        <taxon>Burkholderiaceae</taxon>
        <taxon>Ralstonia</taxon>
        <taxon>Ralstonia solanacearum species complex</taxon>
    </lineage>
</organism>
<protein>
    <submittedName>
        <fullName evidence="2">Uncharacterized protein</fullName>
    </submittedName>
</protein>
<gene>
    <name evidence="2" type="ORF">RUN1985_v1_170070</name>
</gene>
<name>A0A0S4V1Q0_RALSL</name>
<accession>A0A0S4V1Q0</accession>
<evidence type="ECO:0000313" key="2">
    <source>
        <dbReference type="EMBL" id="CUV28150.1"/>
    </source>
</evidence>
<proteinExistence type="predicted"/>
<dbReference type="EMBL" id="LN899824">
    <property type="protein sequence ID" value="CUV28150.1"/>
    <property type="molecule type" value="Genomic_DNA"/>
</dbReference>
<dbReference type="AlphaFoldDB" id="A0A0S4V1Q0"/>
<evidence type="ECO:0000256" key="1">
    <source>
        <dbReference type="SAM" id="MobiDB-lite"/>
    </source>
</evidence>
<sequence length="62" mass="6577">MPALEMSGCTGQAATTRKTATEPISVKVLPGEVSVHRRTEMVEPLLQLGYAEGPNTHPGDES</sequence>
<feature type="compositionally biased region" description="Polar residues" evidence="1">
    <location>
        <begin position="9"/>
        <end position="18"/>
    </location>
</feature>
<reference evidence="2" key="1">
    <citation type="submission" date="2015-10" db="EMBL/GenBank/DDBJ databases">
        <authorList>
            <person name="Gilbert D.G."/>
        </authorList>
    </citation>
    <scope>NUCLEOTIDE SEQUENCE</scope>
    <source>
        <strain evidence="2">Phyl III-seqv23</strain>
    </source>
</reference>